<evidence type="ECO:0000256" key="2">
    <source>
        <dbReference type="SAM" id="MobiDB-lite"/>
    </source>
</evidence>
<feature type="coiled-coil region" evidence="1">
    <location>
        <begin position="86"/>
        <end position="120"/>
    </location>
</feature>
<dbReference type="EMBL" id="CAUEEQ010031228">
    <property type="protein sequence ID" value="CAJ0950185.1"/>
    <property type="molecule type" value="Genomic_DNA"/>
</dbReference>
<proteinExistence type="predicted"/>
<name>A0ABN9LXB8_9NEOB</name>
<evidence type="ECO:0000313" key="3">
    <source>
        <dbReference type="EMBL" id="CAJ0950185.1"/>
    </source>
</evidence>
<dbReference type="PANTHER" id="PTHR28588">
    <property type="entry name" value="HAUS AUGMIN-LIKE COMPLEX SUBUNIT 5"/>
    <property type="match status" value="1"/>
</dbReference>
<evidence type="ECO:0000256" key="1">
    <source>
        <dbReference type="SAM" id="Coils"/>
    </source>
</evidence>
<protein>
    <submittedName>
        <fullName evidence="3">Uncharacterized protein</fullName>
    </submittedName>
</protein>
<dbReference type="Proteomes" id="UP001176940">
    <property type="component" value="Unassembled WGS sequence"/>
</dbReference>
<dbReference type="Pfam" id="PF14817">
    <property type="entry name" value="HAUS5"/>
    <property type="match status" value="1"/>
</dbReference>
<dbReference type="PANTHER" id="PTHR28588:SF1">
    <property type="entry name" value="HAUS AUGMIN-LIKE COMPLEX SUBUNIT 5"/>
    <property type="match status" value="1"/>
</dbReference>
<sequence>MDRRSLAQDLRRWAVQEMGLPPHKAPSEEMLQRLFIGQCADIWKYVIRHVRSERTVRNMEGNLRWYQQMQHLEAQRSAEEKEQWRRKQLSQEILALRSELQLLQEQIQSAEKDVSRQELSNHKSQDINQRLMLLRAYTRSKEMECDGVRDETHNVQQSCVRLVDMGRVSRWDLVFPPPEEGPTFNTFPEPQILTDVREACQTRIKYLRSLYHDYSGSMPAGGDEMRSFNQSALDESDGEDLVFVPPEPRGLVSEALGLKERLGPEAAAGVGGHGPSIHVQQLLRDGVRP</sequence>
<keyword evidence="1" id="KW-0175">Coiled coil</keyword>
<accession>A0ABN9LXB8</accession>
<organism evidence="3 4">
    <name type="scientific">Ranitomeya imitator</name>
    <name type="common">mimic poison frog</name>
    <dbReference type="NCBI Taxonomy" id="111125"/>
    <lineage>
        <taxon>Eukaryota</taxon>
        <taxon>Metazoa</taxon>
        <taxon>Chordata</taxon>
        <taxon>Craniata</taxon>
        <taxon>Vertebrata</taxon>
        <taxon>Euteleostomi</taxon>
        <taxon>Amphibia</taxon>
        <taxon>Batrachia</taxon>
        <taxon>Anura</taxon>
        <taxon>Neobatrachia</taxon>
        <taxon>Hyloidea</taxon>
        <taxon>Dendrobatidae</taxon>
        <taxon>Dendrobatinae</taxon>
        <taxon>Ranitomeya</taxon>
    </lineage>
</organism>
<reference evidence="3" key="1">
    <citation type="submission" date="2023-07" db="EMBL/GenBank/DDBJ databases">
        <authorList>
            <person name="Stuckert A."/>
        </authorList>
    </citation>
    <scope>NUCLEOTIDE SEQUENCE</scope>
</reference>
<keyword evidence="4" id="KW-1185">Reference proteome</keyword>
<evidence type="ECO:0000313" key="4">
    <source>
        <dbReference type="Proteomes" id="UP001176940"/>
    </source>
</evidence>
<feature type="region of interest" description="Disordered" evidence="2">
    <location>
        <begin position="265"/>
        <end position="289"/>
    </location>
</feature>
<dbReference type="InterPro" id="IPR029131">
    <property type="entry name" value="HAUS5"/>
</dbReference>
<comment type="caution">
    <text evidence="3">The sequence shown here is derived from an EMBL/GenBank/DDBJ whole genome shotgun (WGS) entry which is preliminary data.</text>
</comment>
<gene>
    <name evidence="3" type="ORF">RIMI_LOCUS12910274</name>
</gene>